<dbReference type="PROSITE" id="PS50026">
    <property type="entry name" value="EGF_3"/>
    <property type="match status" value="1"/>
</dbReference>
<keyword evidence="6" id="KW-0812">Transmembrane</keyword>
<dbReference type="PANTHER" id="PTHR11219:SF69">
    <property type="entry name" value="TENEURIN-A"/>
    <property type="match status" value="1"/>
</dbReference>
<evidence type="ECO:0000256" key="5">
    <source>
        <dbReference type="SAM" id="MobiDB-lite"/>
    </source>
</evidence>
<sequence length="760" mass="81136">MLSSVICLSLLIGASVVSSQPSVVCIAGQCLQGFSNTTIGATLIAPGLASDVLLLPGQYTSTTNPELIHQLLTSSSTKATLSAGFNTSISTPFNLALQSGLAIFPESLYSGNSEFAQLPNAHVSNSTNSSTPLSAGALALSSNIWVAVSNGNSNRRVILWDSVPDVSQLPGSPALSLLDIQSNACSPPCSGSGVCSASGQCSCPTGFTGSSLSNPPSSCNCLNGECGSNGQCTCNAGWTTADNATACANSDVRSAKTPAAFVSPASRALRRTPMTGRNATPRNQPHHRVLYALMGVSATGLRARHVHLLVRRAPGPLQMTASFAATGSSMIANNNKHECDSCPAKCTSCKIPNFSVASTVNQLQCSGCLPGFVLSSGKCVASCPSGTFLSPQDNLTCTACSSSCARLGRQMCLLLPDQHIQLFWVLHCLSSRLRNLFWQGFQPVLELFICTTGPNKRALSPYLQQITILRHHFFDVSIVRLELFQLFRSCGSCTAANCNGTSSVVSGLGVCLSDLVIVPQPSGTSSAVPLPTITGLSAPTSTSTSTRPLQWWEILLMALGCAFIFLVILLLWRRRMRKRRAQQTAAFAAAKNLNKRGNWRWRLLRFGERLFGHAPSRRFVAPEQEEVRLTKIPGAEERRHRRQLEKLGGSSALPSYYDYDHVHDRRQSTATESLYSQVTGAPRRTAEPRQPIKDVPPMASRFSWTTSGSSMRSAPSPPAPQTEAQKYAMSVSAPQGTEAGLNRLEPSNTGSSSSRNPFRK</sequence>
<evidence type="ECO:0000313" key="9">
    <source>
        <dbReference type="EMBL" id="THH15129.1"/>
    </source>
</evidence>
<dbReference type="PANTHER" id="PTHR11219">
    <property type="entry name" value="TENEURIN AND N-ACETYLGLUCOSAMINE-1-PHOSPHODIESTER ALPHA-N-ACETYLGLUCOSAMINIDASE"/>
    <property type="match status" value="1"/>
</dbReference>
<dbReference type="SUPFAM" id="SSF57184">
    <property type="entry name" value="Growth factor receptor domain"/>
    <property type="match status" value="1"/>
</dbReference>
<keyword evidence="2" id="KW-0677">Repeat</keyword>
<evidence type="ECO:0000256" key="1">
    <source>
        <dbReference type="ARBA" id="ARBA00022536"/>
    </source>
</evidence>
<name>A0A4S4LS05_9AGAM</name>
<comment type="caution">
    <text evidence="4">Lacks conserved residue(s) required for the propagation of feature annotation.</text>
</comment>
<proteinExistence type="predicted"/>
<evidence type="ECO:0000256" key="7">
    <source>
        <dbReference type="SAM" id="SignalP"/>
    </source>
</evidence>
<feature type="signal peptide" evidence="7">
    <location>
        <begin position="1"/>
        <end position="19"/>
    </location>
</feature>
<keyword evidence="7" id="KW-0732">Signal</keyword>
<evidence type="ECO:0000313" key="10">
    <source>
        <dbReference type="Proteomes" id="UP000310158"/>
    </source>
</evidence>
<evidence type="ECO:0000256" key="3">
    <source>
        <dbReference type="ARBA" id="ARBA00023157"/>
    </source>
</evidence>
<feature type="transmembrane region" description="Helical" evidence="6">
    <location>
        <begin position="551"/>
        <end position="572"/>
    </location>
</feature>
<protein>
    <recommendedName>
        <fullName evidence="8">EGF-like domain-containing protein</fullName>
    </recommendedName>
</protein>
<gene>
    <name evidence="9" type="ORF">EW146_g5300</name>
</gene>
<feature type="compositionally biased region" description="Polar residues" evidence="5">
    <location>
        <begin position="668"/>
        <end position="679"/>
    </location>
</feature>
<feature type="region of interest" description="Disordered" evidence="5">
    <location>
        <begin position="667"/>
        <end position="760"/>
    </location>
</feature>
<feature type="compositionally biased region" description="Polar residues" evidence="5">
    <location>
        <begin position="745"/>
        <end position="760"/>
    </location>
</feature>
<dbReference type="AlphaFoldDB" id="A0A4S4LS05"/>
<dbReference type="EMBL" id="SGPL01000226">
    <property type="protein sequence ID" value="THH15129.1"/>
    <property type="molecule type" value="Genomic_DNA"/>
</dbReference>
<evidence type="ECO:0000256" key="6">
    <source>
        <dbReference type="SAM" id="Phobius"/>
    </source>
</evidence>
<evidence type="ECO:0000256" key="2">
    <source>
        <dbReference type="ARBA" id="ARBA00022737"/>
    </source>
</evidence>
<dbReference type="InterPro" id="IPR009030">
    <property type="entry name" value="Growth_fac_rcpt_cys_sf"/>
</dbReference>
<dbReference type="SMART" id="SM00181">
    <property type="entry name" value="EGF"/>
    <property type="match status" value="2"/>
</dbReference>
<keyword evidence="1 4" id="KW-0245">EGF-like domain</keyword>
<feature type="disulfide bond" evidence="4">
    <location>
        <begin position="185"/>
        <end position="195"/>
    </location>
</feature>
<reference evidence="9 10" key="1">
    <citation type="submission" date="2019-02" db="EMBL/GenBank/DDBJ databases">
        <title>Genome sequencing of the rare red list fungi Bondarzewia mesenterica.</title>
        <authorList>
            <person name="Buettner E."/>
            <person name="Kellner H."/>
        </authorList>
    </citation>
    <scope>NUCLEOTIDE SEQUENCE [LARGE SCALE GENOMIC DNA]</scope>
    <source>
        <strain evidence="9 10">DSM 108281</strain>
    </source>
</reference>
<organism evidence="9 10">
    <name type="scientific">Bondarzewia mesenterica</name>
    <dbReference type="NCBI Taxonomy" id="1095465"/>
    <lineage>
        <taxon>Eukaryota</taxon>
        <taxon>Fungi</taxon>
        <taxon>Dikarya</taxon>
        <taxon>Basidiomycota</taxon>
        <taxon>Agaricomycotina</taxon>
        <taxon>Agaricomycetes</taxon>
        <taxon>Russulales</taxon>
        <taxon>Bondarzewiaceae</taxon>
        <taxon>Bondarzewia</taxon>
    </lineage>
</organism>
<dbReference type="OrthoDB" id="18487at2759"/>
<keyword evidence="6" id="KW-0472">Membrane</keyword>
<keyword evidence="10" id="KW-1185">Reference proteome</keyword>
<dbReference type="Gene3D" id="2.10.220.10">
    <property type="entry name" value="Hormone Receptor, Insulin-like Growth Factor Receptor 1, Chain A, domain 2"/>
    <property type="match status" value="1"/>
</dbReference>
<dbReference type="Proteomes" id="UP000310158">
    <property type="component" value="Unassembled WGS sequence"/>
</dbReference>
<comment type="caution">
    <text evidence="9">The sequence shown here is derived from an EMBL/GenBank/DDBJ whole genome shotgun (WGS) entry which is preliminary data.</text>
</comment>
<dbReference type="InterPro" id="IPR000742">
    <property type="entry name" value="EGF"/>
</dbReference>
<dbReference type="SMART" id="SM00261">
    <property type="entry name" value="FU"/>
    <property type="match status" value="1"/>
</dbReference>
<evidence type="ECO:0000259" key="8">
    <source>
        <dbReference type="PROSITE" id="PS50026"/>
    </source>
</evidence>
<dbReference type="CDD" id="cd00064">
    <property type="entry name" value="FU"/>
    <property type="match status" value="1"/>
</dbReference>
<feature type="domain" description="EGF-like" evidence="8">
    <location>
        <begin position="181"/>
        <end position="213"/>
    </location>
</feature>
<dbReference type="InterPro" id="IPR006212">
    <property type="entry name" value="Furin_repeat"/>
</dbReference>
<dbReference type="Gene3D" id="2.10.25.10">
    <property type="entry name" value="Laminin"/>
    <property type="match status" value="1"/>
</dbReference>
<keyword evidence="3 4" id="KW-1015">Disulfide bond</keyword>
<evidence type="ECO:0000256" key="4">
    <source>
        <dbReference type="PROSITE-ProRule" id="PRU00076"/>
    </source>
</evidence>
<keyword evidence="6" id="KW-1133">Transmembrane helix</keyword>
<accession>A0A4S4LS05</accession>
<feature type="chain" id="PRO_5020855239" description="EGF-like domain-containing protein" evidence="7">
    <location>
        <begin position="20"/>
        <end position="760"/>
    </location>
</feature>
<dbReference type="InterPro" id="IPR051216">
    <property type="entry name" value="Teneurin"/>
</dbReference>